<sequence>MFVDTGLAKERGGGYYLITTPHVSLKAVFLSTKIEITYTSDYFQELYDLAVEFIRRGCELVDHQVLHWVVPKLYYTHCIVDSLEIITHLVKFNGTCFHIFILLLIIYC</sequence>
<name>A0A9K3NBV9_HELAN</name>
<accession>A0A9K3NBV9</accession>
<dbReference type="Gene3D" id="3.90.800.10">
    <property type="entry name" value="Glutamyl-tRNA Synthetase, Domain 3"/>
    <property type="match status" value="1"/>
</dbReference>
<reference evidence="1" key="2">
    <citation type="submission" date="2020-06" db="EMBL/GenBank/DDBJ databases">
        <title>Helianthus annuus Genome sequencing and assembly Release 2.</title>
        <authorList>
            <person name="Gouzy J."/>
            <person name="Langlade N."/>
            <person name="Munos S."/>
        </authorList>
    </citation>
    <scope>NUCLEOTIDE SEQUENCE</scope>
    <source>
        <tissue evidence="1">Leaves</tissue>
    </source>
</reference>
<evidence type="ECO:0000313" key="1">
    <source>
        <dbReference type="EMBL" id="KAF5794090.1"/>
    </source>
</evidence>
<keyword evidence="1" id="KW-0436">Ligase</keyword>
<dbReference type="EMBL" id="MNCJ02000323">
    <property type="protein sequence ID" value="KAF5794090.1"/>
    <property type="molecule type" value="Genomic_DNA"/>
</dbReference>
<reference evidence="1" key="1">
    <citation type="journal article" date="2017" name="Nature">
        <title>The sunflower genome provides insights into oil metabolism, flowering and Asterid evolution.</title>
        <authorList>
            <person name="Badouin H."/>
            <person name="Gouzy J."/>
            <person name="Grassa C.J."/>
            <person name="Murat F."/>
            <person name="Staton S.E."/>
            <person name="Cottret L."/>
            <person name="Lelandais-Briere C."/>
            <person name="Owens G.L."/>
            <person name="Carrere S."/>
            <person name="Mayjonade B."/>
            <person name="Legrand L."/>
            <person name="Gill N."/>
            <person name="Kane N.C."/>
            <person name="Bowers J.E."/>
            <person name="Hubner S."/>
            <person name="Bellec A."/>
            <person name="Berard A."/>
            <person name="Berges H."/>
            <person name="Blanchet N."/>
            <person name="Boniface M.C."/>
            <person name="Brunel D."/>
            <person name="Catrice O."/>
            <person name="Chaidir N."/>
            <person name="Claudel C."/>
            <person name="Donnadieu C."/>
            <person name="Faraut T."/>
            <person name="Fievet G."/>
            <person name="Helmstetter N."/>
            <person name="King M."/>
            <person name="Knapp S.J."/>
            <person name="Lai Z."/>
            <person name="Le Paslier M.C."/>
            <person name="Lippi Y."/>
            <person name="Lorenzon L."/>
            <person name="Mandel J.R."/>
            <person name="Marage G."/>
            <person name="Marchand G."/>
            <person name="Marquand E."/>
            <person name="Bret-Mestries E."/>
            <person name="Morien E."/>
            <person name="Nambeesan S."/>
            <person name="Nguyen T."/>
            <person name="Pegot-Espagnet P."/>
            <person name="Pouilly N."/>
            <person name="Raftis F."/>
            <person name="Sallet E."/>
            <person name="Schiex T."/>
            <person name="Thomas J."/>
            <person name="Vandecasteele C."/>
            <person name="Vares D."/>
            <person name="Vear F."/>
            <person name="Vautrin S."/>
            <person name="Crespi M."/>
            <person name="Mangin B."/>
            <person name="Burke J.M."/>
            <person name="Salse J."/>
            <person name="Munos S."/>
            <person name="Vincourt P."/>
            <person name="Rieseberg L.H."/>
            <person name="Langlade N.B."/>
        </authorList>
    </citation>
    <scope>NUCLEOTIDE SEQUENCE</scope>
    <source>
        <tissue evidence="1">Leaves</tissue>
    </source>
</reference>
<proteinExistence type="predicted"/>
<evidence type="ECO:0000313" key="2">
    <source>
        <dbReference type="Proteomes" id="UP000215914"/>
    </source>
</evidence>
<keyword evidence="2" id="KW-1185">Reference proteome</keyword>
<organism evidence="1 2">
    <name type="scientific">Helianthus annuus</name>
    <name type="common">Common sunflower</name>
    <dbReference type="NCBI Taxonomy" id="4232"/>
    <lineage>
        <taxon>Eukaryota</taxon>
        <taxon>Viridiplantae</taxon>
        <taxon>Streptophyta</taxon>
        <taxon>Embryophyta</taxon>
        <taxon>Tracheophyta</taxon>
        <taxon>Spermatophyta</taxon>
        <taxon>Magnoliopsida</taxon>
        <taxon>eudicotyledons</taxon>
        <taxon>Gunneridae</taxon>
        <taxon>Pentapetalae</taxon>
        <taxon>asterids</taxon>
        <taxon>campanulids</taxon>
        <taxon>Asterales</taxon>
        <taxon>Asteraceae</taxon>
        <taxon>Asteroideae</taxon>
        <taxon>Heliantheae alliance</taxon>
        <taxon>Heliantheae</taxon>
        <taxon>Helianthus</taxon>
    </lineage>
</organism>
<dbReference type="Gramene" id="mRNA:HanXRQr2_Chr08g0324211">
    <property type="protein sequence ID" value="mRNA:HanXRQr2_Chr08g0324211"/>
    <property type="gene ID" value="HanXRQr2_Chr08g0324211"/>
</dbReference>
<dbReference type="InterPro" id="IPR014729">
    <property type="entry name" value="Rossmann-like_a/b/a_fold"/>
</dbReference>
<gene>
    <name evidence="1" type="ORF">HanXRQr2_Chr08g0324211</name>
</gene>
<dbReference type="AlphaFoldDB" id="A0A9K3NBV9"/>
<dbReference type="GO" id="GO:0004819">
    <property type="term" value="F:glutamine-tRNA ligase activity"/>
    <property type="evidence" value="ECO:0007669"/>
    <property type="project" value="UniProtKB-EC"/>
</dbReference>
<protein>
    <submittedName>
        <fullName evidence="1">Glutamine--tRNA ligase</fullName>
        <ecNumber evidence="1">6.1.1.18</ecNumber>
    </submittedName>
</protein>
<dbReference type="Gene3D" id="3.40.50.620">
    <property type="entry name" value="HUPs"/>
    <property type="match status" value="1"/>
</dbReference>
<dbReference type="EC" id="6.1.1.18" evidence="1"/>
<comment type="caution">
    <text evidence="1">The sequence shown here is derived from an EMBL/GenBank/DDBJ whole genome shotgun (WGS) entry which is preliminary data.</text>
</comment>
<dbReference type="Proteomes" id="UP000215914">
    <property type="component" value="Unassembled WGS sequence"/>
</dbReference>